<dbReference type="AlphaFoldDB" id="A0A8K0W1A3"/>
<organism evidence="2 3">
    <name type="scientific">Paraphoma chrysanthemicola</name>
    <dbReference type="NCBI Taxonomy" id="798071"/>
    <lineage>
        <taxon>Eukaryota</taxon>
        <taxon>Fungi</taxon>
        <taxon>Dikarya</taxon>
        <taxon>Ascomycota</taxon>
        <taxon>Pezizomycotina</taxon>
        <taxon>Dothideomycetes</taxon>
        <taxon>Pleosporomycetidae</taxon>
        <taxon>Pleosporales</taxon>
        <taxon>Pleosporineae</taxon>
        <taxon>Phaeosphaeriaceae</taxon>
        <taxon>Paraphoma</taxon>
    </lineage>
</organism>
<evidence type="ECO:0000313" key="2">
    <source>
        <dbReference type="EMBL" id="KAH7089677.1"/>
    </source>
</evidence>
<sequence length="207" mass="22384">MGERKIKSSSKNTKPSRSKMASTTSNGSDSTPCSSSGSATLVRCPEETLLRLRRLHEAEVITLFTPFVPHPPVTALAKNMDPFEPLGRALPRHVRHVPFRLEYGMTELHADFLPASGAVVVVICVTDNVLSSNPEAFQQQVNFAINIWRKIGETKSIAGIPAILLLASSEASSRAYADALHSFPALVSTHGYTTEALVDAVNVLFGQ</sequence>
<gene>
    <name evidence="2" type="ORF">FB567DRAFT_307547</name>
</gene>
<protein>
    <submittedName>
        <fullName evidence="2">Uncharacterized protein</fullName>
    </submittedName>
</protein>
<proteinExistence type="predicted"/>
<evidence type="ECO:0000256" key="1">
    <source>
        <dbReference type="SAM" id="MobiDB-lite"/>
    </source>
</evidence>
<comment type="caution">
    <text evidence="2">The sequence shown here is derived from an EMBL/GenBank/DDBJ whole genome shotgun (WGS) entry which is preliminary data.</text>
</comment>
<feature type="region of interest" description="Disordered" evidence="1">
    <location>
        <begin position="1"/>
        <end position="39"/>
    </location>
</feature>
<feature type="compositionally biased region" description="Low complexity" evidence="1">
    <location>
        <begin position="24"/>
        <end position="38"/>
    </location>
</feature>
<reference evidence="2" key="1">
    <citation type="journal article" date="2021" name="Nat. Commun.">
        <title>Genetic determinants of endophytism in the Arabidopsis root mycobiome.</title>
        <authorList>
            <person name="Mesny F."/>
            <person name="Miyauchi S."/>
            <person name="Thiergart T."/>
            <person name="Pickel B."/>
            <person name="Atanasova L."/>
            <person name="Karlsson M."/>
            <person name="Huettel B."/>
            <person name="Barry K.W."/>
            <person name="Haridas S."/>
            <person name="Chen C."/>
            <person name="Bauer D."/>
            <person name="Andreopoulos W."/>
            <person name="Pangilinan J."/>
            <person name="LaButti K."/>
            <person name="Riley R."/>
            <person name="Lipzen A."/>
            <person name="Clum A."/>
            <person name="Drula E."/>
            <person name="Henrissat B."/>
            <person name="Kohler A."/>
            <person name="Grigoriev I.V."/>
            <person name="Martin F.M."/>
            <person name="Hacquard S."/>
        </authorList>
    </citation>
    <scope>NUCLEOTIDE SEQUENCE</scope>
    <source>
        <strain evidence="2">MPI-SDFR-AT-0120</strain>
    </source>
</reference>
<dbReference type="OrthoDB" id="47059at2759"/>
<name>A0A8K0W1A3_9PLEO</name>
<dbReference type="EMBL" id="JAGMVJ010000006">
    <property type="protein sequence ID" value="KAH7089677.1"/>
    <property type="molecule type" value="Genomic_DNA"/>
</dbReference>
<evidence type="ECO:0000313" key="3">
    <source>
        <dbReference type="Proteomes" id="UP000813461"/>
    </source>
</evidence>
<feature type="compositionally biased region" description="Polar residues" evidence="1">
    <location>
        <begin position="9"/>
        <end position="23"/>
    </location>
</feature>
<accession>A0A8K0W1A3</accession>
<keyword evidence="3" id="KW-1185">Reference proteome</keyword>
<dbReference type="Proteomes" id="UP000813461">
    <property type="component" value="Unassembled WGS sequence"/>
</dbReference>